<evidence type="ECO:0000313" key="7">
    <source>
        <dbReference type="Proteomes" id="UP000728185"/>
    </source>
</evidence>
<feature type="transmembrane region" description="Helical" evidence="4">
    <location>
        <begin position="584"/>
        <end position="607"/>
    </location>
</feature>
<keyword evidence="5" id="KW-0732">Signal</keyword>
<dbReference type="OrthoDB" id="1055097at2759"/>
<keyword evidence="2" id="KW-0677">Repeat</keyword>
<comment type="caution">
    <text evidence="6">The sequence shown here is derived from an EMBL/GenBank/DDBJ whole genome shotgun (WGS) entry which is preliminary data.</text>
</comment>
<dbReference type="SMART" id="SM00369">
    <property type="entry name" value="LRR_TYP"/>
    <property type="match status" value="9"/>
</dbReference>
<keyword evidence="4" id="KW-1133">Transmembrane helix</keyword>
<dbReference type="PROSITE" id="PS51450">
    <property type="entry name" value="LRR"/>
    <property type="match status" value="2"/>
</dbReference>
<gene>
    <name evidence="6" type="ORF">FBUS_05578</name>
</gene>
<dbReference type="SUPFAM" id="SSF52058">
    <property type="entry name" value="L domain-like"/>
    <property type="match status" value="1"/>
</dbReference>
<evidence type="ECO:0000256" key="2">
    <source>
        <dbReference type="ARBA" id="ARBA00022737"/>
    </source>
</evidence>
<name>A0A8E0RWQ8_9TREM</name>
<sequence>MFLSIVLVCFLLRPTRASHELSSPGEENSCRCDFADITGTCVCTDMYNASSMDDLLDTHSDLFCSTQSTLIRSAQFIRLPQLRSIAGNQSLPRLNCSLKYLTNLSLSFTGLVQLDANSFLDFPNLVSLNFSYNPQLNSYGDGAFSPFGPQLTTMIAQHNPVRSLTRDVFRGLYALQKLVLSDNKIGYIESGVFSRNCCADLRELRLDNNILTVLDSDTFLGLKRLEVLDLRNNPLQQIDPGSFTHAATTLTELYMSHSDATPFGGFETPHPDLFMQLNRLTVLQMDQLKIKNLTAMHFHGLSNLRILSLRGNRLSQLPSDVFSSLKRLEQLDLSANLLVCVSFALNPTEQWDILTGLPLKWIDLSWNRLTHLNQLTIRNLGLFEPGLLDGTRIVLNLTANPWQNIDDDAFCGPPASPIIRPTDIVLGPVPSTPFGAWRTSLGLWVSRAQWPDGPLALIGSKSRLYGLMLNDATTKRMIKLSEDDPGFARFGHALFGSEDSERRCQHFRANKHSRRASNDTTDLSEIKRPSPISIAYSLASHCPRLLIHKLEDWELASLKVTELIDTYDSMSKSSLRTADRGSRMYLLVIVGVCITFLLIALTVIMCYRAWSRRTSQKCGNSDFGGCPTGLTLEGPTEKQLLLRHQALSNNNVNQNSNIVNTHATDNGHGENRLQHRHSHSYHTNHSIPVDGQCSAEAQTNGAQPTKTTTPVIEPNDFDPVTASSRPISPNPTTDPQSEVCPVISISRAHLRSGRPKSDSDANEIDTSNKLTAFGVV</sequence>
<feature type="chain" id="PRO_5034959687" evidence="5">
    <location>
        <begin position="18"/>
        <end position="776"/>
    </location>
</feature>
<dbReference type="InterPro" id="IPR032675">
    <property type="entry name" value="LRR_dom_sf"/>
</dbReference>
<dbReference type="InterPro" id="IPR001611">
    <property type="entry name" value="Leu-rich_rpt"/>
</dbReference>
<dbReference type="AlphaFoldDB" id="A0A8E0RWQ8"/>
<keyword evidence="1" id="KW-0433">Leucine-rich repeat</keyword>
<dbReference type="InterPro" id="IPR003591">
    <property type="entry name" value="Leu-rich_rpt_typical-subtyp"/>
</dbReference>
<feature type="region of interest" description="Disordered" evidence="3">
    <location>
        <begin position="664"/>
        <end position="685"/>
    </location>
</feature>
<evidence type="ECO:0000256" key="4">
    <source>
        <dbReference type="SAM" id="Phobius"/>
    </source>
</evidence>
<evidence type="ECO:0000256" key="5">
    <source>
        <dbReference type="SAM" id="SignalP"/>
    </source>
</evidence>
<dbReference type="Proteomes" id="UP000728185">
    <property type="component" value="Unassembled WGS sequence"/>
</dbReference>
<evidence type="ECO:0000256" key="1">
    <source>
        <dbReference type="ARBA" id="ARBA00022614"/>
    </source>
</evidence>
<proteinExistence type="predicted"/>
<dbReference type="EMBL" id="LUCM01007251">
    <property type="protein sequence ID" value="KAA0190260.1"/>
    <property type="molecule type" value="Genomic_DNA"/>
</dbReference>
<feature type="compositionally biased region" description="Polar residues" evidence="3">
    <location>
        <begin position="721"/>
        <end position="736"/>
    </location>
</feature>
<accession>A0A8E0RWQ8</accession>
<keyword evidence="7" id="KW-1185">Reference proteome</keyword>
<keyword evidence="4" id="KW-0472">Membrane</keyword>
<protein>
    <submittedName>
        <fullName evidence="6">TLR4 interactor with leucine rich repeat</fullName>
    </submittedName>
</protein>
<dbReference type="Pfam" id="PF13855">
    <property type="entry name" value="LRR_8"/>
    <property type="match status" value="2"/>
</dbReference>
<evidence type="ECO:0000313" key="6">
    <source>
        <dbReference type="EMBL" id="KAA0190260.1"/>
    </source>
</evidence>
<evidence type="ECO:0000256" key="3">
    <source>
        <dbReference type="SAM" id="MobiDB-lite"/>
    </source>
</evidence>
<dbReference type="PANTHER" id="PTHR24366">
    <property type="entry name" value="IG(IMMUNOGLOBULIN) AND LRR(LEUCINE RICH REPEAT) DOMAINS"/>
    <property type="match status" value="1"/>
</dbReference>
<feature type="region of interest" description="Disordered" evidence="3">
    <location>
        <begin position="697"/>
        <end position="739"/>
    </location>
</feature>
<keyword evidence="4" id="KW-0812">Transmembrane</keyword>
<organism evidence="6 7">
    <name type="scientific">Fasciolopsis buskii</name>
    <dbReference type="NCBI Taxonomy" id="27845"/>
    <lineage>
        <taxon>Eukaryota</taxon>
        <taxon>Metazoa</taxon>
        <taxon>Spiralia</taxon>
        <taxon>Lophotrochozoa</taxon>
        <taxon>Platyhelminthes</taxon>
        <taxon>Trematoda</taxon>
        <taxon>Digenea</taxon>
        <taxon>Plagiorchiida</taxon>
        <taxon>Echinostomata</taxon>
        <taxon>Echinostomatoidea</taxon>
        <taxon>Fasciolidae</taxon>
        <taxon>Fasciolopsis</taxon>
    </lineage>
</organism>
<feature type="compositionally biased region" description="Polar residues" evidence="3">
    <location>
        <begin position="697"/>
        <end position="710"/>
    </location>
</feature>
<feature type="signal peptide" evidence="5">
    <location>
        <begin position="1"/>
        <end position="17"/>
    </location>
</feature>
<dbReference type="Gene3D" id="3.80.10.10">
    <property type="entry name" value="Ribonuclease Inhibitor"/>
    <property type="match status" value="2"/>
</dbReference>
<reference evidence="6" key="1">
    <citation type="submission" date="2019-05" db="EMBL/GenBank/DDBJ databases">
        <title>Annotation for the trematode Fasciolopsis buski.</title>
        <authorList>
            <person name="Choi Y.-J."/>
        </authorList>
    </citation>
    <scope>NUCLEOTIDE SEQUENCE</scope>
    <source>
        <strain evidence="6">HT</strain>
        <tissue evidence="6">Whole worm</tissue>
    </source>
</reference>